<keyword evidence="15" id="KW-1185">Reference proteome</keyword>
<reference evidence="16" key="1">
    <citation type="submission" date="2025-08" db="UniProtKB">
        <authorList>
            <consortium name="RefSeq"/>
        </authorList>
    </citation>
    <scope>IDENTIFICATION</scope>
    <source>
        <strain evidence="16">Aabys</strain>
        <tissue evidence="16">Whole body</tissue>
    </source>
</reference>
<evidence type="ECO:0000313" key="15">
    <source>
        <dbReference type="Proteomes" id="UP001652621"/>
    </source>
</evidence>
<dbReference type="Gene3D" id="1.20.1070.10">
    <property type="entry name" value="Rhodopsin 7-helix transmembrane proteins"/>
    <property type="match status" value="1"/>
</dbReference>
<dbReference type="InterPro" id="IPR017452">
    <property type="entry name" value="GPCR_Rhodpsn_7TM"/>
</dbReference>
<keyword evidence="4 13" id="KW-0812">Transmembrane</keyword>
<comment type="subcellular location">
    <subcellularLocation>
        <location evidence="1">Cell membrane</location>
        <topology evidence="1">Multi-pass membrane protein</topology>
    </subcellularLocation>
</comment>
<dbReference type="PRINTS" id="PR00358">
    <property type="entry name" value="BOMBESINR"/>
</dbReference>
<feature type="transmembrane region" description="Helical" evidence="13">
    <location>
        <begin position="140"/>
        <end position="165"/>
    </location>
</feature>
<dbReference type="RefSeq" id="XP_058984875.1">
    <property type="nucleotide sequence ID" value="XM_059128892.1"/>
</dbReference>
<evidence type="ECO:0000256" key="12">
    <source>
        <dbReference type="SAM" id="MobiDB-lite"/>
    </source>
</evidence>
<evidence type="ECO:0000256" key="5">
    <source>
        <dbReference type="ARBA" id="ARBA00022989"/>
    </source>
</evidence>
<evidence type="ECO:0000259" key="14">
    <source>
        <dbReference type="PROSITE" id="PS50262"/>
    </source>
</evidence>
<evidence type="ECO:0000256" key="13">
    <source>
        <dbReference type="SAM" id="Phobius"/>
    </source>
</evidence>
<feature type="domain" description="G-protein coupled receptors family 1 profile" evidence="14">
    <location>
        <begin position="156"/>
        <end position="423"/>
    </location>
</feature>
<comment type="similarity">
    <text evidence="2">Belongs to the G-protein coupled receptor 1 family.</text>
</comment>
<evidence type="ECO:0000256" key="6">
    <source>
        <dbReference type="ARBA" id="ARBA00023040"/>
    </source>
</evidence>
<feature type="transmembrane region" description="Helical" evidence="13">
    <location>
        <begin position="361"/>
        <end position="383"/>
    </location>
</feature>
<keyword evidence="9 16" id="KW-0675">Receptor</keyword>
<keyword evidence="8" id="KW-1015">Disulfide bond</keyword>
<evidence type="ECO:0000256" key="1">
    <source>
        <dbReference type="ARBA" id="ARBA00004651"/>
    </source>
</evidence>
<dbReference type="SUPFAM" id="SSF81321">
    <property type="entry name" value="Family A G protein-coupled receptor-like"/>
    <property type="match status" value="1"/>
</dbReference>
<accession>A0ABM3VGE9</accession>
<dbReference type="Pfam" id="PF00001">
    <property type="entry name" value="7tm_1"/>
    <property type="match status" value="1"/>
</dbReference>
<dbReference type="PANTHER" id="PTHR45695:SF24">
    <property type="entry name" value="NEUROPEPTIDE CCHAMIDE-2 RECEPTOR"/>
    <property type="match status" value="1"/>
</dbReference>
<dbReference type="PRINTS" id="PR00237">
    <property type="entry name" value="GPCRRHODOPSN"/>
</dbReference>
<keyword evidence="5 13" id="KW-1133">Transmembrane helix</keyword>
<protein>
    <submittedName>
        <fullName evidence="16">Neuropeptide CCHamide-2 receptor</fullName>
    </submittedName>
</protein>
<keyword evidence="3" id="KW-1003">Cell membrane</keyword>
<evidence type="ECO:0000256" key="4">
    <source>
        <dbReference type="ARBA" id="ARBA00022692"/>
    </source>
</evidence>
<evidence type="ECO:0000256" key="3">
    <source>
        <dbReference type="ARBA" id="ARBA00022475"/>
    </source>
</evidence>
<evidence type="ECO:0000256" key="7">
    <source>
        <dbReference type="ARBA" id="ARBA00023136"/>
    </source>
</evidence>
<evidence type="ECO:0000256" key="9">
    <source>
        <dbReference type="ARBA" id="ARBA00023170"/>
    </source>
</evidence>
<keyword evidence="10" id="KW-0325">Glycoprotein</keyword>
<organism evidence="15 16">
    <name type="scientific">Musca domestica</name>
    <name type="common">House fly</name>
    <dbReference type="NCBI Taxonomy" id="7370"/>
    <lineage>
        <taxon>Eukaryota</taxon>
        <taxon>Metazoa</taxon>
        <taxon>Ecdysozoa</taxon>
        <taxon>Arthropoda</taxon>
        <taxon>Hexapoda</taxon>
        <taxon>Insecta</taxon>
        <taxon>Pterygota</taxon>
        <taxon>Neoptera</taxon>
        <taxon>Endopterygota</taxon>
        <taxon>Diptera</taxon>
        <taxon>Brachycera</taxon>
        <taxon>Muscomorpha</taxon>
        <taxon>Muscoidea</taxon>
        <taxon>Muscidae</taxon>
        <taxon>Musca</taxon>
    </lineage>
</organism>
<gene>
    <name evidence="16" type="primary">LOC101899332</name>
</gene>
<feature type="transmembrane region" description="Helical" evidence="13">
    <location>
        <begin position="315"/>
        <end position="333"/>
    </location>
</feature>
<keyword evidence="6" id="KW-0297">G-protein coupled receptor</keyword>
<sequence>MCVSPYTQKEKQENPQTTTTTTPLSSLSSSAFFENMFPLTFIGNPLPAYMMSSPSLSAIDVISPTAAAAIALGAVSTTTTTTTTTANGISSSSSGINRNGIPSTNSLADNVTRIALLGNDGFANDSANGFVPSIQRPETVFVAILFTLIFIVGVLGNGTLVIIFFRHRSMRNIPNTYILSLALADLLVIIVCVPLAILVYTQDSWTFGKSMCQITEFFKDVSIGVSVFTLTALSGERYCAIVNPLRKLQTKPLTVITATMIWLLAIIFATPSLVMSSLQYIDISTNLTIIVCSPFGEERKNLEVYTRYVVVTKAFVYYILPLFIIGVLYLMMAQRLHVSAREMPGETLSMQSRSQVRARRYVARMVVAFVVVFFICFFPYHLFELWFHLNPTSREDFDDFWHTIRIIGFCTYFLNSCVNPVALYCVSGAFRAHFNQYLCCWCVKRQTRIRQHSTATGMMDTSIVNMSMRSTNNYNRASVHLNNTNSCAVNGSNGQHGGRLASNSYRRQASMHHHHQQQQQQHNNAEARLSATPPTALVQSGVILSGDKR</sequence>
<dbReference type="GeneID" id="101899332"/>
<proteinExistence type="inferred from homology"/>
<name>A0ABM3VGE9_MUSDO</name>
<feature type="transmembrane region" description="Helical" evidence="13">
    <location>
        <begin position="403"/>
        <end position="426"/>
    </location>
</feature>
<dbReference type="InterPro" id="IPR000276">
    <property type="entry name" value="GPCR_Rhodpsn"/>
</dbReference>
<keyword evidence="7 13" id="KW-0472">Membrane</keyword>
<evidence type="ECO:0000313" key="16">
    <source>
        <dbReference type="RefSeq" id="XP_058984875.1"/>
    </source>
</evidence>
<evidence type="ECO:0000256" key="10">
    <source>
        <dbReference type="ARBA" id="ARBA00023180"/>
    </source>
</evidence>
<keyword evidence="11" id="KW-0807">Transducer</keyword>
<evidence type="ECO:0000256" key="11">
    <source>
        <dbReference type="ARBA" id="ARBA00023224"/>
    </source>
</evidence>
<evidence type="ECO:0000256" key="8">
    <source>
        <dbReference type="ARBA" id="ARBA00023157"/>
    </source>
</evidence>
<feature type="region of interest" description="Disordered" evidence="12">
    <location>
        <begin position="1"/>
        <end position="24"/>
    </location>
</feature>
<dbReference type="Proteomes" id="UP001652621">
    <property type="component" value="Unplaced"/>
</dbReference>
<dbReference type="InterPro" id="IPR001556">
    <property type="entry name" value="Bombsn_rcpt-like"/>
</dbReference>
<feature type="region of interest" description="Disordered" evidence="12">
    <location>
        <begin position="505"/>
        <end position="527"/>
    </location>
</feature>
<feature type="transmembrane region" description="Helical" evidence="13">
    <location>
        <begin position="253"/>
        <end position="274"/>
    </location>
</feature>
<evidence type="ECO:0000256" key="2">
    <source>
        <dbReference type="ARBA" id="ARBA00010663"/>
    </source>
</evidence>
<dbReference type="PANTHER" id="PTHR45695">
    <property type="entry name" value="LEUCOKININ RECEPTOR-RELATED"/>
    <property type="match status" value="1"/>
</dbReference>
<feature type="transmembrane region" description="Helical" evidence="13">
    <location>
        <begin position="177"/>
        <end position="201"/>
    </location>
</feature>
<dbReference type="PROSITE" id="PS50262">
    <property type="entry name" value="G_PROTEIN_RECEP_F1_2"/>
    <property type="match status" value="1"/>
</dbReference>